<evidence type="ECO:0008006" key="3">
    <source>
        <dbReference type="Google" id="ProtNLM"/>
    </source>
</evidence>
<name>A0A564ZDE1_HYMDI</name>
<evidence type="ECO:0000313" key="1">
    <source>
        <dbReference type="EMBL" id="VUZ56868.1"/>
    </source>
</evidence>
<dbReference type="EMBL" id="CABIJS010000708">
    <property type="protein sequence ID" value="VUZ56868.1"/>
    <property type="molecule type" value="Genomic_DNA"/>
</dbReference>
<dbReference type="AlphaFoldDB" id="A0A564ZDE1"/>
<proteinExistence type="predicted"/>
<dbReference type="Proteomes" id="UP000321570">
    <property type="component" value="Unassembled WGS sequence"/>
</dbReference>
<organism evidence="1 2">
    <name type="scientific">Hymenolepis diminuta</name>
    <name type="common">Rat tapeworm</name>
    <dbReference type="NCBI Taxonomy" id="6216"/>
    <lineage>
        <taxon>Eukaryota</taxon>
        <taxon>Metazoa</taxon>
        <taxon>Spiralia</taxon>
        <taxon>Lophotrochozoa</taxon>
        <taxon>Platyhelminthes</taxon>
        <taxon>Cestoda</taxon>
        <taxon>Eucestoda</taxon>
        <taxon>Cyclophyllidea</taxon>
        <taxon>Hymenolepididae</taxon>
        <taxon>Hymenolepis</taxon>
    </lineage>
</organism>
<accession>A0A564ZDE1</accession>
<sequence length="63" mass="7350">MLKRLNSEQLEVAIDENPTCTTRELNKIFNVSCHMIICREMKRLKSRQMAPHTIIQKSTSNSM</sequence>
<evidence type="ECO:0000313" key="2">
    <source>
        <dbReference type="Proteomes" id="UP000321570"/>
    </source>
</evidence>
<protein>
    <recommendedName>
        <fullName evidence="3">HTH psq-type domain-containing protein</fullName>
    </recommendedName>
</protein>
<gene>
    <name evidence="1" type="ORF">WMSIL1_LOCUS14487</name>
</gene>
<reference evidence="1 2" key="1">
    <citation type="submission" date="2019-07" db="EMBL/GenBank/DDBJ databases">
        <authorList>
            <person name="Jastrzebski P J."/>
            <person name="Paukszto L."/>
            <person name="Jastrzebski P J."/>
        </authorList>
    </citation>
    <scope>NUCLEOTIDE SEQUENCE [LARGE SCALE GENOMIC DNA]</scope>
    <source>
        <strain evidence="1 2">WMS-il1</strain>
    </source>
</reference>
<keyword evidence="2" id="KW-1185">Reference proteome</keyword>